<feature type="region of interest" description="Disordered" evidence="1">
    <location>
        <begin position="170"/>
        <end position="199"/>
    </location>
</feature>
<name>A0A9J6B282_SOLCO</name>
<dbReference type="EMBL" id="JACXVP010000001">
    <property type="protein sequence ID" value="KAG5630487.1"/>
    <property type="molecule type" value="Genomic_DNA"/>
</dbReference>
<keyword evidence="3" id="KW-1185">Reference proteome</keyword>
<dbReference type="Proteomes" id="UP000824120">
    <property type="component" value="Chromosome 1"/>
</dbReference>
<dbReference type="OrthoDB" id="1642709at2759"/>
<dbReference type="AlphaFoldDB" id="A0A9J6B282"/>
<feature type="compositionally biased region" description="Basic and acidic residues" evidence="1">
    <location>
        <begin position="176"/>
        <end position="188"/>
    </location>
</feature>
<comment type="caution">
    <text evidence="2">The sequence shown here is derived from an EMBL/GenBank/DDBJ whole genome shotgun (WGS) entry which is preliminary data.</text>
</comment>
<reference evidence="2 3" key="1">
    <citation type="submission" date="2020-09" db="EMBL/GenBank/DDBJ databases">
        <title>De no assembly of potato wild relative species, Solanum commersonii.</title>
        <authorList>
            <person name="Cho K."/>
        </authorList>
    </citation>
    <scope>NUCLEOTIDE SEQUENCE [LARGE SCALE GENOMIC DNA]</scope>
    <source>
        <strain evidence="2">LZ3.2</strain>
        <tissue evidence="2">Leaf</tissue>
    </source>
</reference>
<evidence type="ECO:0000313" key="2">
    <source>
        <dbReference type="EMBL" id="KAG5630487.1"/>
    </source>
</evidence>
<accession>A0A9J6B282</accession>
<evidence type="ECO:0000256" key="1">
    <source>
        <dbReference type="SAM" id="MobiDB-lite"/>
    </source>
</evidence>
<protein>
    <submittedName>
        <fullName evidence="2">Uncharacterized protein</fullName>
    </submittedName>
</protein>
<organism evidence="2 3">
    <name type="scientific">Solanum commersonii</name>
    <name type="common">Commerson's wild potato</name>
    <name type="synonym">Commerson's nightshade</name>
    <dbReference type="NCBI Taxonomy" id="4109"/>
    <lineage>
        <taxon>Eukaryota</taxon>
        <taxon>Viridiplantae</taxon>
        <taxon>Streptophyta</taxon>
        <taxon>Embryophyta</taxon>
        <taxon>Tracheophyta</taxon>
        <taxon>Spermatophyta</taxon>
        <taxon>Magnoliopsida</taxon>
        <taxon>eudicotyledons</taxon>
        <taxon>Gunneridae</taxon>
        <taxon>Pentapetalae</taxon>
        <taxon>asterids</taxon>
        <taxon>lamiids</taxon>
        <taxon>Solanales</taxon>
        <taxon>Solanaceae</taxon>
        <taxon>Solanoideae</taxon>
        <taxon>Solaneae</taxon>
        <taxon>Solanum</taxon>
    </lineage>
</organism>
<evidence type="ECO:0000313" key="3">
    <source>
        <dbReference type="Proteomes" id="UP000824120"/>
    </source>
</evidence>
<sequence>MFEEKDKVEEVFSLRRSLDNMTKEIRALCKRAQDLKVLLTAAEDDVEGAKLATLFAIQEFDACFDADLTNDLGQKKEHLKAMSKYHHANITTPLLSLGHLIIQGEIQWGNTMTVEGEYHQIPGYWEWTEDILGRAKRYWGTLYEEIVPEAKELVGSNEKRTKYIPQLKPQMYEAAPPREEKKSARPESTHNPSWGLLDTTSGESISCSDLMKPPHVTQVEKGLPNVSCDEVKDYLGYEAHKHPSPTMSIFDWKKVILDAQKDFISAIWNVIKGKLSRSDVDSAFPHKDEIQVIIKEMDCKDVDVSPLKKL</sequence>
<proteinExistence type="predicted"/>
<gene>
    <name evidence="2" type="ORF">H5410_002204</name>
</gene>